<organism evidence="2">
    <name type="scientific">Lepeophtheirus salmonis</name>
    <name type="common">Salmon louse</name>
    <name type="synonym">Caligus salmonis</name>
    <dbReference type="NCBI Taxonomy" id="72036"/>
    <lineage>
        <taxon>Eukaryota</taxon>
        <taxon>Metazoa</taxon>
        <taxon>Ecdysozoa</taxon>
        <taxon>Arthropoda</taxon>
        <taxon>Crustacea</taxon>
        <taxon>Multicrustacea</taxon>
        <taxon>Hexanauplia</taxon>
        <taxon>Copepoda</taxon>
        <taxon>Siphonostomatoida</taxon>
        <taxon>Caligidae</taxon>
        <taxon>Lepeophtheirus</taxon>
    </lineage>
</organism>
<dbReference type="EMBL" id="HACA01006531">
    <property type="protein sequence ID" value="CDW23892.1"/>
    <property type="molecule type" value="Transcribed_RNA"/>
</dbReference>
<evidence type="ECO:0000313" key="2">
    <source>
        <dbReference type="EMBL" id="CDW23892.1"/>
    </source>
</evidence>
<keyword evidence="1" id="KW-0812">Transmembrane</keyword>
<feature type="transmembrane region" description="Helical" evidence="1">
    <location>
        <begin position="67"/>
        <end position="84"/>
    </location>
</feature>
<keyword evidence="1" id="KW-0472">Membrane</keyword>
<dbReference type="AlphaFoldDB" id="A0A0K2TE96"/>
<name>A0A0K2TE96_LEPSM</name>
<accession>A0A0K2TE96</accession>
<sequence>MYKIYLVDGPLYILCCSLIASLPEMLFLIYIYTISDAFMGQDTSYICSEYLLFAMRTRSRMRLLDGGRVESAILFAYFGFFFFLK</sequence>
<keyword evidence="1" id="KW-1133">Transmembrane helix</keyword>
<reference evidence="2" key="1">
    <citation type="submission" date="2014-05" db="EMBL/GenBank/DDBJ databases">
        <authorList>
            <person name="Chronopoulou M."/>
        </authorList>
    </citation>
    <scope>NUCLEOTIDE SEQUENCE</scope>
    <source>
        <tissue evidence="2">Whole organism</tissue>
    </source>
</reference>
<protein>
    <submittedName>
        <fullName evidence="2">Uncharacterized protein</fullName>
    </submittedName>
</protein>
<evidence type="ECO:0000256" key="1">
    <source>
        <dbReference type="SAM" id="Phobius"/>
    </source>
</evidence>
<proteinExistence type="predicted"/>
<feature type="transmembrane region" description="Helical" evidence="1">
    <location>
        <begin position="12"/>
        <end position="32"/>
    </location>
</feature>